<feature type="compositionally biased region" description="Basic and acidic residues" evidence="1">
    <location>
        <begin position="125"/>
        <end position="134"/>
    </location>
</feature>
<evidence type="ECO:0000313" key="3">
    <source>
        <dbReference type="EMBL" id="KAG7562136.1"/>
    </source>
</evidence>
<name>A0A8K0JSV4_9TREE</name>
<dbReference type="EMBL" id="JABELV010000038">
    <property type="protein sequence ID" value="KAG7562136.1"/>
    <property type="molecule type" value="Genomic_DNA"/>
</dbReference>
<evidence type="ECO:0000259" key="2">
    <source>
        <dbReference type="Pfam" id="PF12776"/>
    </source>
</evidence>
<keyword evidence="4" id="KW-1185">Reference proteome</keyword>
<dbReference type="Proteomes" id="UP000812966">
    <property type="component" value="Unassembled WGS sequence"/>
</dbReference>
<accession>A0A8K0JSV4</accession>
<protein>
    <recommendedName>
        <fullName evidence="2">Myb/SANT-like domain-containing protein</fullName>
    </recommendedName>
</protein>
<feature type="compositionally biased region" description="Basic and acidic residues" evidence="1">
    <location>
        <begin position="11"/>
        <end position="21"/>
    </location>
</feature>
<reference evidence="3" key="1">
    <citation type="submission" date="2020-04" db="EMBL/GenBank/DDBJ databases">
        <title>Analysis of mating type loci in Filobasidium floriforme.</title>
        <authorList>
            <person name="Nowrousian M."/>
        </authorList>
    </citation>
    <scope>NUCLEOTIDE SEQUENCE</scope>
    <source>
        <strain evidence="3">CBS 6242</strain>
    </source>
</reference>
<feature type="region of interest" description="Disordered" evidence="1">
    <location>
        <begin position="123"/>
        <end position="146"/>
    </location>
</feature>
<gene>
    <name evidence="3" type="ORF">FFLO_02418</name>
</gene>
<dbReference type="Pfam" id="PF12776">
    <property type="entry name" value="Myb_DNA-bind_3"/>
    <property type="match status" value="1"/>
</dbReference>
<dbReference type="InterPro" id="IPR024752">
    <property type="entry name" value="Myb/SANT-like_dom"/>
</dbReference>
<sequence>MYPDVIASDSQQREVSRHPGEGSRQPVASGTTSFDHISVVEVMSLENPPLMALEGYEVTQVAKGGPTGAVKSEGGRKNAQWTLADDRLMLELLTEEQRRGRRADNGFKRGMWATVAAEVNKIRSKGGEKDEKSATFRFNKVQHPQR</sequence>
<dbReference type="AlphaFoldDB" id="A0A8K0JSV4"/>
<feature type="region of interest" description="Disordered" evidence="1">
    <location>
        <begin position="1"/>
        <end position="33"/>
    </location>
</feature>
<feature type="domain" description="Myb/SANT-like" evidence="2">
    <location>
        <begin position="80"/>
        <end position="137"/>
    </location>
</feature>
<organism evidence="3 4">
    <name type="scientific">Filobasidium floriforme</name>
    <dbReference type="NCBI Taxonomy" id="5210"/>
    <lineage>
        <taxon>Eukaryota</taxon>
        <taxon>Fungi</taxon>
        <taxon>Dikarya</taxon>
        <taxon>Basidiomycota</taxon>
        <taxon>Agaricomycotina</taxon>
        <taxon>Tremellomycetes</taxon>
        <taxon>Filobasidiales</taxon>
        <taxon>Filobasidiaceae</taxon>
        <taxon>Filobasidium</taxon>
    </lineage>
</organism>
<evidence type="ECO:0000256" key="1">
    <source>
        <dbReference type="SAM" id="MobiDB-lite"/>
    </source>
</evidence>
<evidence type="ECO:0000313" key="4">
    <source>
        <dbReference type="Proteomes" id="UP000812966"/>
    </source>
</evidence>
<comment type="caution">
    <text evidence="3">The sequence shown here is derived from an EMBL/GenBank/DDBJ whole genome shotgun (WGS) entry which is preliminary data.</text>
</comment>
<proteinExistence type="predicted"/>